<reference evidence="5" key="1">
    <citation type="journal article" date="2020" name="Stud. Mycol.">
        <title>101 Dothideomycetes genomes: a test case for predicting lifestyles and emergence of pathogens.</title>
        <authorList>
            <person name="Haridas S."/>
            <person name="Albert R."/>
            <person name="Binder M."/>
            <person name="Bloem J."/>
            <person name="Labutti K."/>
            <person name="Salamov A."/>
            <person name="Andreopoulos B."/>
            <person name="Baker S."/>
            <person name="Barry K."/>
            <person name="Bills G."/>
            <person name="Bluhm B."/>
            <person name="Cannon C."/>
            <person name="Castanera R."/>
            <person name="Culley D."/>
            <person name="Daum C."/>
            <person name="Ezra D."/>
            <person name="Gonzalez J."/>
            <person name="Henrissat B."/>
            <person name="Kuo A."/>
            <person name="Liang C."/>
            <person name="Lipzen A."/>
            <person name="Lutzoni F."/>
            <person name="Magnuson J."/>
            <person name="Mondo S."/>
            <person name="Nolan M."/>
            <person name="Ohm R."/>
            <person name="Pangilinan J."/>
            <person name="Park H.-J."/>
            <person name="Ramirez L."/>
            <person name="Alfaro M."/>
            <person name="Sun H."/>
            <person name="Tritt A."/>
            <person name="Yoshinaga Y."/>
            <person name="Zwiers L.-H."/>
            <person name="Turgeon B."/>
            <person name="Goodwin S."/>
            <person name="Spatafora J."/>
            <person name="Crous P."/>
            <person name="Grigoriev I."/>
        </authorList>
    </citation>
    <scope>NUCLEOTIDE SEQUENCE</scope>
    <source>
        <strain evidence="5">CBS 269.34</strain>
    </source>
</reference>
<keyword evidence="6" id="KW-1185">Reference proteome</keyword>
<dbReference type="OrthoDB" id="429813at2759"/>
<dbReference type="SUPFAM" id="SSF51735">
    <property type="entry name" value="NAD(P)-binding Rossmann-fold domains"/>
    <property type="match status" value="1"/>
</dbReference>
<keyword evidence="1" id="KW-0596">Phosphopantetheine</keyword>
<evidence type="ECO:0000256" key="1">
    <source>
        <dbReference type="ARBA" id="ARBA00022450"/>
    </source>
</evidence>
<evidence type="ECO:0000313" key="5">
    <source>
        <dbReference type="EMBL" id="KAF2494743.1"/>
    </source>
</evidence>
<dbReference type="Pfam" id="PF23562">
    <property type="entry name" value="AMP-binding_C_3"/>
    <property type="match status" value="1"/>
</dbReference>
<dbReference type="Gene3D" id="3.40.50.12780">
    <property type="entry name" value="N-terminal domain of ligase-like"/>
    <property type="match status" value="1"/>
</dbReference>
<evidence type="ECO:0000256" key="2">
    <source>
        <dbReference type="ARBA" id="ARBA00022553"/>
    </source>
</evidence>
<feature type="domain" description="AMP-dependent synthetase/ligase" evidence="3">
    <location>
        <begin position="44"/>
        <end position="342"/>
    </location>
</feature>
<protein>
    <submittedName>
        <fullName evidence="5">Acetyl-CoA synthetase-like protein</fullName>
    </submittedName>
</protein>
<proteinExistence type="predicted"/>
<organism evidence="5 6">
    <name type="scientific">Lophium mytilinum</name>
    <dbReference type="NCBI Taxonomy" id="390894"/>
    <lineage>
        <taxon>Eukaryota</taxon>
        <taxon>Fungi</taxon>
        <taxon>Dikarya</taxon>
        <taxon>Ascomycota</taxon>
        <taxon>Pezizomycotina</taxon>
        <taxon>Dothideomycetes</taxon>
        <taxon>Pleosporomycetidae</taxon>
        <taxon>Mytilinidiales</taxon>
        <taxon>Mytilinidiaceae</taxon>
        <taxon>Lophium</taxon>
    </lineage>
</organism>
<dbReference type="AlphaFoldDB" id="A0A6A6QSM3"/>
<dbReference type="InterPro" id="IPR051414">
    <property type="entry name" value="Adenylate-forming_Reductase"/>
</dbReference>
<dbReference type="InterPro" id="IPR042099">
    <property type="entry name" value="ANL_N_sf"/>
</dbReference>
<dbReference type="InterPro" id="IPR000873">
    <property type="entry name" value="AMP-dep_synth/lig_dom"/>
</dbReference>
<dbReference type="PROSITE" id="PS00455">
    <property type="entry name" value="AMP_BINDING"/>
    <property type="match status" value="1"/>
</dbReference>
<dbReference type="PANTHER" id="PTHR43439">
    <property type="entry name" value="PHENYLACETATE-COENZYME A LIGASE"/>
    <property type="match status" value="1"/>
</dbReference>
<dbReference type="Pfam" id="PF07993">
    <property type="entry name" value="NAD_binding_4"/>
    <property type="match status" value="1"/>
</dbReference>
<dbReference type="PANTHER" id="PTHR43439:SF2">
    <property type="entry name" value="ENZYME, PUTATIVE (JCVI)-RELATED"/>
    <property type="match status" value="1"/>
</dbReference>
<sequence length="987" mass="110977">MTSAPTAEVDYGKRTLPQALDEYSRSDPGRLFAAIPRSPDLSDGFMDITCADMARCVDYMAHWITYKKGVSLTYETLGYLGIPDLRGAIMFLAAVKCGYKVLFLSIRNLSATNISLLQQTYCYQLLYAEEVSPLVRQLHAIQPSLIGDEIPAFREMLYSTPKLYQYNERFDTHSRREVAIMHSSGSTGHPKPIFLTHGSFAVLDNQRNLPSTPGRENQDFSSWNTWGRFYSVLPHYHLAGFIALVVGPLFSSAFPVLGPPLMPPSVYLIKEIRSHQNIRVLYLPPATIENLFLEPGGLDVFRGLAHLVFTGGPLSLGIAERIRQVTDIINFYGSTEILCLPHLAPGPEDWSWVEWNPYMNVQMEKTGDQEQTFELVVSVDKKTKDFIGLYHSLPGTTRYHTRDLFSPHPTKPNLWRYYGRKDDIIVLSGAHTLNAVPIEMALQNISLLTGALVVGQGRPQPALMVELALNVDVARERILDLVWPLVKEANRLAPVQGKILRSRILVANPEKPFARASKGTIVRKLTEQLYELELDHLYSQDRVANPDVGFPLTPSTEKTFKMEDVARFVHDILSQCFLASTEAGSRKDLLSHGLDYLQIGEIVARLRFGLQIVLPTADVSWISPRMIYLNSTVQGITTAVYKFLTLKGVPSQDNNDVRFISMQAMVKKHTSGLIARAAIPQPPLLFPKHIALIGYEGYFGSHLLLSLLESPWVSKIYCMDTYPASPPPVAASHPAAFKAAYLPIDISLPNLSLDHNLCKILIDDVDVILYNAWKPDFASPLEAFETPFICGLRHVIDWSVTSIRRPRIVFISSACAARNEMHVKPDDALYMESPIDNPGSALRRGYSEGKWVCERMLEIACQRSAVPVDILRIGQMGGPADLRKGLWAEQEWLRSLIRASRVMGIVPERVVMADWAPVDQLAEMVREVVDTKDGGQDQEPRVFNLVHPRPKPWDIVVRTLRERFRMNLRTVSLSEWVGELERRGKEG</sequence>
<evidence type="ECO:0000313" key="6">
    <source>
        <dbReference type="Proteomes" id="UP000799750"/>
    </source>
</evidence>
<dbReference type="Gene3D" id="3.40.50.720">
    <property type="entry name" value="NAD(P)-binding Rossmann-like Domain"/>
    <property type="match status" value="1"/>
</dbReference>
<dbReference type="EMBL" id="MU004190">
    <property type="protein sequence ID" value="KAF2494743.1"/>
    <property type="molecule type" value="Genomic_DNA"/>
</dbReference>
<gene>
    <name evidence="5" type="ORF">BU16DRAFT_511308</name>
</gene>
<dbReference type="SUPFAM" id="SSF56801">
    <property type="entry name" value="Acetyl-CoA synthetase-like"/>
    <property type="match status" value="1"/>
</dbReference>
<name>A0A6A6QSM3_9PEZI</name>
<dbReference type="Pfam" id="PF00501">
    <property type="entry name" value="AMP-binding"/>
    <property type="match status" value="1"/>
</dbReference>
<feature type="domain" description="Thioester reductase (TE)" evidence="4">
    <location>
        <begin position="743"/>
        <end position="924"/>
    </location>
</feature>
<accession>A0A6A6QSM3</accession>
<dbReference type="InterPro" id="IPR036291">
    <property type="entry name" value="NAD(P)-bd_dom_sf"/>
</dbReference>
<keyword evidence="2" id="KW-0597">Phosphoprotein</keyword>
<evidence type="ECO:0000259" key="4">
    <source>
        <dbReference type="Pfam" id="PF07993"/>
    </source>
</evidence>
<feature type="non-terminal residue" evidence="5">
    <location>
        <position position="987"/>
    </location>
</feature>
<dbReference type="Proteomes" id="UP000799750">
    <property type="component" value="Unassembled WGS sequence"/>
</dbReference>
<dbReference type="InterPro" id="IPR013120">
    <property type="entry name" value="FAR_NAD-bd"/>
</dbReference>
<evidence type="ECO:0000259" key="3">
    <source>
        <dbReference type="Pfam" id="PF00501"/>
    </source>
</evidence>
<dbReference type="InterPro" id="IPR020845">
    <property type="entry name" value="AMP-binding_CS"/>
</dbReference>